<name>A0A443I1G8_BYSSP</name>
<dbReference type="GO" id="GO:0006364">
    <property type="term" value="P:rRNA processing"/>
    <property type="evidence" value="ECO:0007669"/>
    <property type="project" value="TreeGrafter"/>
</dbReference>
<dbReference type="SUPFAM" id="SSF101744">
    <property type="entry name" value="Rof/RNase P subunit-like"/>
    <property type="match status" value="1"/>
</dbReference>
<dbReference type="FunFam" id="2.30.30.210:FF:000005">
    <property type="entry name" value="Ribonuclease P protein subunit"/>
    <property type="match status" value="1"/>
</dbReference>
<evidence type="ECO:0000313" key="10">
    <source>
        <dbReference type="Proteomes" id="UP000283841"/>
    </source>
</evidence>
<sequence>MAKQNHIAHELIARAHSPDTAEQLFTERIKQKPLFLRPTSPTPADNRNRRRLQRLRKKEYFLRKQKPKPLSAREKRISGIHDLPKEECKYEIFKGLHKMWVEYMQEILGIKDGRTTAVTPQSHGSKLVSADYHGAEMEVVRSKCPSRVGLKGIVVRDSKFTFVVVTEKDEMKTIPKEHTIFRFTVPLPNNQGDKEATEGTQTQKECVFELHGSQFENRPVDRASKKFKWKNIDYL</sequence>
<reference evidence="9 10" key="1">
    <citation type="journal article" date="2018" name="Front. Microbiol.">
        <title>Genomic and genetic insights into a cosmopolitan fungus, Paecilomyces variotii (Eurotiales).</title>
        <authorList>
            <person name="Urquhart A.S."/>
            <person name="Mondo S.J."/>
            <person name="Makela M.R."/>
            <person name="Hane J.K."/>
            <person name="Wiebenga A."/>
            <person name="He G."/>
            <person name="Mihaltcheva S."/>
            <person name="Pangilinan J."/>
            <person name="Lipzen A."/>
            <person name="Barry K."/>
            <person name="de Vries R.P."/>
            <person name="Grigoriev I.V."/>
            <person name="Idnurm A."/>
        </authorList>
    </citation>
    <scope>NUCLEOTIDE SEQUENCE [LARGE SCALE GENOMIC DNA]</scope>
    <source>
        <strain evidence="9 10">CBS 101075</strain>
    </source>
</reference>
<dbReference type="STRING" id="264951.A0A443I1G8"/>
<organism evidence="9 10">
    <name type="scientific">Byssochlamys spectabilis</name>
    <name type="common">Paecilomyces variotii</name>
    <dbReference type="NCBI Taxonomy" id="264951"/>
    <lineage>
        <taxon>Eukaryota</taxon>
        <taxon>Fungi</taxon>
        <taxon>Dikarya</taxon>
        <taxon>Ascomycota</taxon>
        <taxon>Pezizomycotina</taxon>
        <taxon>Eurotiomycetes</taxon>
        <taxon>Eurotiomycetidae</taxon>
        <taxon>Eurotiales</taxon>
        <taxon>Thermoascaceae</taxon>
        <taxon>Paecilomyces</taxon>
    </lineage>
</organism>
<dbReference type="GeneID" id="39601093"/>
<comment type="caution">
    <text evidence="9">The sequence shown here is derived from an EMBL/GenBank/DDBJ whole genome shotgun (WGS) entry which is preliminary data.</text>
</comment>
<evidence type="ECO:0000256" key="2">
    <source>
        <dbReference type="ARBA" id="ARBA00006181"/>
    </source>
</evidence>
<keyword evidence="6" id="KW-0255">Endonuclease</keyword>
<dbReference type="GO" id="GO:0005634">
    <property type="term" value="C:nucleus"/>
    <property type="evidence" value="ECO:0007669"/>
    <property type="project" value="UniProtKB-SubCell"/>
</dbReference>
<dbReference type="OrthoDB" id="124041at2759"/>
<dbReference type="Proteomes" id="UP000283841">
    <property type="component" value="Unassembled WGS sequence"/>
</dbReference>
<dbReference type="GO" id="GO:0016787">
    <property type="term" value="F:hydrolase activity"/>
    <property type="evidence" value="ECO:0007669"/>
    <property type="project" value="UniProtKB-KW"/>
</dbReference>
<keyword evidence="10" id="KW-1185">Reference proteome</keyword>
<evidence type="ECO:0000256" key="4">
    <source>
        <dbReference type="ARBA" id="ARBA00022694"/>
    </source>
</evidence>
<dbReference type="GO" id="GO:0030677">
    <property type="term" value="C:ribonuclease P complex"/>
    <property type="evidence" value="ECO:0007669"/>
    <property type="project" value="InterPro"/>
</dbReference>
<dbReference type="InterPro" id="IPR023538">
    <property type="entry name" value="RNP1"/>
</dbReference>
<dbReference type="PIRSF" id="PIRSF027081">
    <property type="entry name" value="RNase_P/MRP_p29_subunit"/>
    <property type="match status" value="1"/>
</dbReference>
<keyword evidence="4 8" id="KW-0819">tRNA processing</keyword>
<dbReference type="InterPro" id="IPR023534">
    <property type="entry name" value="Rof/RNase_P-like"/>
</dbReference>
<gene>
    <name evidence="9" type="ORF">C8Q69DRAFT_485213</name>
</gene>
<evidence type="ECO:0000256" key="6">
    <source>
        <dbReference type="ARBA" id="ARBA00022759"/>
    </source>
</evidence>
<protein>
    <recommendedName>
        <fullName evidence="8">Ribonuclease P protein subunit</fullName>
    </recommendedName>
</protein>
<evidence type="ECO:0000313" key="9">
    <source>
        <dbReference type="EMBL" id="RWQ97910.1"/>
    </source>
</evidence>
<dbReference type="PANTHER" id="PTHR13348:SF0">
    <property type="entry name" value="RIBONUCLEASE P PROTEIN SUBUNIT P29"/>
    <property type="match status" value="1"/>
</dbReference>
<evidence type="ECO:0000256" key="1">
    <source>
        <dbReference type="ARBA" id="ARBA00004123"/>
    </source>
</evidence>
<evidence type="ECO:0000256" key="5">
    <source>
        <dbReference type="ARBA" id="ARBA00022722"/>
    </source>
</evidence>
<evidence type="ECO:0000256" key="8">
    <source>
        <dbReference type="PIRNR" id="PIRNR027081"/>
    </source>
</evidence>
<dbReference type="GO" id="GO:0004519">
    <property type="term" value="F:endonuclease activity"/>
    <property type="evidence" value="ECO:0007669"/>
    <property type="project" value="UniProtKB-KW"/>
</dbReference>
<evidence type="ECO:0000256" key="3">
    <source>
        <dbReference type="ARBA" id="ARBA00022490"/>
    </source>
</evidence>
<dbReference type="HAMAP" id="MF_00754">
    <property type="entry name" value="RNase_P_1"/>
    <property type="match status" value="1"/>
</dbReference>
<keyword evidence="7" id="KW-0378">Hydrolase</keyword>
<dbReference type="VEuPathDB" id="FungiDB:C8Q69DRAFT_485213"/>
<comment type="subcellular location">
    <subcellularLocation>
        <location evidence="1">Nucleus</location>
    </subcellularLocation>
</comment>
<dbReference type="InterPro" id="IPR036980">
    <property type="entry name" value="RNase_P/MRP_Rpp29_sf"/>
</dbReference>
<dbReference type="InterPro" id="IPR016848">
    <property type="entry name" value="RNase_P/MRP_Rpp29-subunit"/>
</dbReference>
<keyword evidence="8" id="KW-0539">Nucleus</keyword>
<dbReference type="AlphaFoldDB" id="A0A443I1G8"/>
<dbReference type="RefSeq" id="XP_028487555.1">
    <property type="nucleotide sequence ID" value="XM_028631816.1"/>
</dbReference>
<comment type="similarity">
    <text evidence="2">Belongs to the eukaryotic/archaeal RNase P protein component 1 family.</text>
</comment>
<dbReference type="GO" id="GO:0001682">
    <property type="term" value="P:tRNA 5'-leader removal"/>
    <property type="evidence" value="ECO:0007669"/>
    <property type="project" value="InterPro"/>
</dbReference>
<dbReference type="PANTHER" id="PTHR13348">
    <property type="entry name" value="RIBONUCLEASE P SUBUNIT P29"/>
    <property type="match status" value="1"/>
</dbReference>
<dbReference type="GO" id="GO:0000172">
    <property type="term" value="C:ribonuclease MRP complex"/>
    <property type="evidence" value="ECO:0007669"/>
    <property type="project" value="InterPro"/>
</dbReference>
<accession>A0A443I1G8</accession>
<evidence type="ECO:0000256" key="7">
    <source>
        <dbReference type="ARBA" id="ARBA00022801"/>
    </source>
</evidence>
<dbReference type="SMART" id="SM00538">
    <property type="entry name" value="POP4"/>
    <property type="match status" value="1"/>
</dbReference>
<keyword evidence="3" id="KW-0963">Cytoplasm</keyword>
<dbReference type="Gene3D" id="2.30.30.210">
    <property type="entry name" value="Ribonuclease P/MRP, subunit p29"/>
    <property type="match status" value="1"/>
</dbReference>
<dbReference type="InterPro" id="IPR002730">
    <property type="entry name" value="Rpp29/RNP1"/>
</dbReference>
<dbReference type="GO" id="GO:0033204">
    <property type="term" value="F:ribonuclease P RNA binding"/>
    <property type="evidence" value="ECO:0007669"/>
    <property type="project" value="InterPro"/>
</dbReference>
<dbReference type="Pfam" id="PF01868">
    <property type="entry name" value="RNase_P-MRP_p29"/>
    <property type="match status" value="1"/>
</dbReference>
<proteinExistence type="inferred from homology"/>
<keyword evidence="5" id="KW-0540">Nuclease</keyword>
<dbReference type="EMBL" id="RCNU01000002">
    <property type="protein sequence ID" value="RWQ97910.1"/>
    <property type="molecule type" value="Genomic_DNA"/>
</dbReference>